<dbReference type="EMBL" id="DS999641">
    <property type="protein sequence ID" value="EFE64796.2"/>
    <property type="molecule type" value="Genomic_DNA"/>
</dbReference>
<dbReference type="PROSITE" id="PS51186">
    <property type="entry name" value="GNAT"/>
    <property type="match status" value="1"/>
</dbReference>
<name>D5ZSS5_STRV1</name>
<dbReference type="InterPro" id="IPR000182">
    <property type="entry name" value="GNAT_dom"/>
</dbReference>
<dbReference type="eggNOG" id="COG1247">
    <property type="taxonomic scope" value="Bacteria"/>
</dbReference>
<evidence type="ECO:0000313" key="3">
    <source>
        <dbReference type="Proteomes" id="UP000003824"/>
    </source>
</evidence>
<feature type="domain" description="N-acetyltransferase" evidence="1">
    <location>
        <begin position="153"/>
        <end position="288"/>
    </location>
</feature>
<dbReference type="SUPFAM" id="SSF55729">
    <property type="entry name" value="Acyl-CoA N-acyltransferases (Nat)"/>
    <property type="match status" value="1"/>
</dbReference>
<gene>
    <name evidence="2" type="ORF">SSFG_00053</name>
</gene>
<organism evidence="2 3">
    <name type="scientific">Streptomyces viridosporus (strain ATCC 14672 / DSM 40746 / JCM 4963 / KCTC 9882 / NRRL B-12104 / FH 1290)</name>
    <name type="common">Streptomyces ghanaensis</name>
    <dbReference type="NCBI Taxonomy" id="566461"/>
    <lineage>
        <taxon>Bacteria</taxon>
        <taxon>Bacillati</taxon>
        <taxon>Actinomycetota</taxon>
        <taxon>Actinomycetes</taxon>
        <taxon>Kitasatosporales</taxon>
        <taxon>Streptomycetaceae</taxon>
        <taxon>Streptomyces</taxon>
    </lineage>
</organism>
<proteinExistence type="predicted"/>
<dbReference type="GO" id="GO:0016747">
    <property type="term" value="F:acyltransferase activity, transferring groups other than amino-acyl groups"/>
    <property type="evidence" value="ECO:0007669"/>
    <property type="project" value="InterPro"/>
</dbReference>
<accession>D5ZSS5</accession>
<dbReference type="Gene3D" id="3.40.630.30">
    <property type="match status" value="1"/>
</dbReference>
<reference evidence="3" key="1">
    <citation type="submission" date="2008-12" db="EMBL/GenBank/DDBJ databases">
        <title>Annotation of Streptomyces ghanaensis ATCC 14672.</title>
        <authorList>
            <consortium name="The Broad Institute Genome Sequencing Platform"/>
            <consortium name="Broad Institute Microbial Sequencing Center"/>
            <person name="Fischbach M."/>
            <person name="Ward D."/>
            <person name="Young S."/>
            <person name="Kodira C.D."/>
            <person name="Zeng Q."/>
            <person name="Koehrsen M."/>
            <person name="Godfrey P."/>
            <person name="Alvarado L."/>
            <person name="Berlin A.M."/>
            <person name="Borenstein D."/>
            <person name="Chen Z."/>
            <person name="Engels R."/>
            <person name="Freedman E."/>
            <person name="Gellesch M."/>
            <person name="Goldberg J."/>
            <person name="Griggs A."/>
            <person name="Gujja S."/>
            <person name="Heiman D.I."/>
            <person name="Hepburn T.A."/>
            <person name="Howarth C."/>
            <person name="Jen D."/>
            <person name="Larson L."/>
            <person name="Lewis B."/>
            <person name="Mehta T."/>
            <person name="Park D."/>
            <person name="Pearson M."/>
            <person name="Roberts A."/>
            <person name="Saif S."/>
            <person name="Shea T.D."/>
            <person name="Shenoy N."/>
            <person name="Sisk P."/>
            <person name="Stolte C."/>
            <person name="Sykes S.N."/>
            <person name="Walk T."/>
            <person name="White J."/>
            <person name="Yandava C."/>
            <person name="Straight P."/>
            <person name="Clardy J."/>
            <person name="Hung D."/>
            <person name="Kolter R."/>
            <person name="Mekalanos J."/>
            <person name="Walker S."/>
            <person name="Walsh C.T."/>
            <person name="Wieland B.L.C."/>
            <person name="Ilzarbe M."/>
            <person name="Galagan J."/>
            <person name="Nusbaum C."/>
            <person name="Birren B."/>
        </authorList>
    </citation>
    <scope>NUCLEOTIDE SEQUENCE [LARGE SCALE GENOMIC DNA]</scope>
    <source>
        <strain evidence="3">ATCC 14672 / DSM 40746 / JCM 4963 / KCTC 9882 / NRRL B-12104 / FH 1290</strain>
    </source>
</reference>
<evidence type="ECO:0000259" key="1">
    <source>
        <dbReference type="PROSITE" id="PS51186"/>
    </source>
</evidence>
<dbReference type="AlphaFoldDB" id="D5ZSS5"/>
<sequence length="288" mass="30831">MRLLWEWLHPVIRVPYVPTIGPVHPGALGAALFDDVLRVAGTGMFLPYDKDQRWAETKDETVLLDHIEHTSARTLIPTLRNRGSGTLTVYVYGPAAEEAAGLAAQLAAGHHTSTARVITFHAPEETPPAGTAVTRVQMKSFARPRHEDQPGPIRAVAALPEPVRDTFAAFADRLTSDGFAFLHSQMQTGAVGPVLAATAGGRVVGAIGPMETMSDHAGATRLLPQYFGVLPEHRGHGNGRALWRAAMAWGTAHGADYQLLQTEIGGASDRLCQAEGLRSLGFVSVTKL</sequence>
<dbReference type="RefSeq" id="WP_004978543.1">
    <property type="nucleotide sequence ID" value="NZ_DS999641.1"/>
</dbReference>
<dbReference type="CDD" id="cd04301">
    <property type="entry name" value="NAT_SF"/>
    <property type="match status" value="1"/>
</dbReference>
<dbReference type="Proteomes" id="UP000003824">
    <property type="component" value="Unassembled WGS sequence"/>
</dbReference>
<dbReference type="Pfam" id="PF00583">
    <property type="entry name" value="Acetyltransf_1"/>
    <property type="match status" value="1"/>
</dbReference>
<protein>
    <submittedName>
        <fullName evidence="2">Predicted protein</fullName>
    </submittedName>
</protein>
<evidence type="ECO:0000313" key="2">
    <source>
        <dbReference type="EMBL" id="EFE64796.2"/>
    </source>
</evidence>
<dbReference type="InterPro" id="IPR016181">
    <property type="entry name" value="Acyl_CoA_acyltransferase"/>
</dbReference>